<evidence type="ECO:0000259" key="3">
    <source>
        <dbReference type="PROSITE" id="PS50405"/>
    </source>
</evidence>
<gene>
    <name evidence="4" type="ORF">ACFOE0_02625</name>
</gene>
<dbReference type="PROSITE" id="PS50405">
    <property type="entry name" value="GST_CTER"/>
    <property type="match status" value="1"/>
</dbReference>
<dbReference type="SFLD" id="SFLDG00358">
    <property type="entry name" value="Main_(cytGST)"/>
    <property type="match status" value="1"/>
</dbReference>
<protein>
    <submittedName>
        <fullName evidence="4">Glutathione S-transferase family protein</fullName>
    </submittedName>
</protein>
<dbReference type="PROSITE" id="PS50404">
    <property type="entry name" value="GST_NTER"/>
    <property type="match status" value="1"/>
</dbReference>
<dbReference type="InterPro" id="IPR040079">
    <property type="entry name" value="Glutathione_S-Trfase"/>
</dbReference>
<dbReference type="InterPro" id="IPR004046">
    <property type="entry name" value="GST_C"/>
</dbReference>
<dbReference type="SFLD" id="SFLDG01150">
    <property type="entry name" value="Main.1:_Beta-like"/>
    <property type="match status" value="1"/>
</dbReference>
<dbReference type="Pfam" id="PF00043">
    <property type="entry name" value="GST_C"/>
    <property type="match status" value="1"/>
</dbReference>
<dbReference type="Proteomes" id="UP001595621">
    <property type="component" value="Unassembled WGS sequence"/>
</dbReference>
<comment type="caution">
    <text evidence="4">The sequence shown here is derived from an EMBL/GenBank/DDBJ whole genome shotgun (WGS) entry which is preliminary data.</text>
</comment>
<dbReference type="Pfam" id="PF02798">
    <property type="entry name" value="GST_N"/>
    <property type="match status" value="1"/>
</dbReference>
<organism evidence="4 5">
    <name type="scientific">Shewanella submarina</name>
    <dbReference type="NCBI Taxonomy" id="2016376"/>
    <lineage>
        <taxon>Bacteria</taxon>
        <taxon>Pseudomonadati</taxon>
        <taxon>Pseudomonadota</taxon>
        <taxon>Gammaproteobacteria</taxon>
        <taxon>Alteromonadales</taxon>
        <taxon>Shewanellaceae</taxon>
        <taxon>Shewanella</taxon>
    </lineage>
</organism>
<dbReference type="PANTHER" id="PTHR44051:SF8">
    <property type="entry name" value="GLUTATHIONE S-TRANSFERASE GSTA"/>
    <property type="match status" value="1"/>
</dbReference>
<dbReference type="CDD" id="cd03046">
    <property type="entry name" value="GST_N_GTT1_like"/>
    <property type="match status" value="1"/>
</dbReference>
<evidence type="ECO:0000259" key="2">
    <source>
        <dbReference type="PROSITE" id="PS50404"/>
    </source>
</evidence>
<evidence type="ECO:0000256" key="1">
    <source>
        <dbReference type="RuleBase" id="RU003494"/>
    </source>
</evidence>
<reference evidence="5" key="1">
    <citation type="journal article" date="2019" name="Int. J. Syst. Evol. Microbiol.">
        <title>The Global Catalogue of Microorganisms (GCM) 10K type strain sequencing project: providing services to taxonomists for standard genome sequencing and annotation.</title>
        <authorList>
            <consortium name="The Broad Institute Genomics Platform"/>
            <consortium name="The Broad Institute Genome Sequencing Center for Infectious Disease"/>
            <person name="Wu L."/>
            <person name="Ma J."/>
        </authorList>
    </citation>
    <scope>NUCLEOTIDE SEQUENCE [LARGE SCALE GENOMIC DNA]</scope>
    <source>
        <strain evidence="5">KCTC 52277</strain>
    </source>
</reference>
<dbReference type="RefSeq" id="WP_248937395.1">
    <property type="nucleotide sequence ID" value="NZ_JAKILF010000008.1"/>
</dbReference>
<feature type="domain" description="GST N-terminal" evidence="2">
    <location>
        <begin position="1"/>
        <end position="80"/>
    </location>
</feature>
<dbReference type="InterPro" id="IPR004045">
    <property type="entry name" value="Glutathione_S-Trfase_N"/>
</dbReference>
<dbReference type="SFLD" id="SFLDS00019">
    <property type="entry name" value="Glutathione_Transferase_(cytos"/>
    <property type="match status" value="1"/>
</dbReference>
<dbReference type="SUPFAM" id="SSF47616">
    <property type="entry name" value="GST C-terminal domain-like"/>
    <property type="match status" value="1"/>
</dbReference>
<dbReference type="PANTHER" id="PTHR44051">
    <property type="entry name" value="GLUTATHIONE S-TRANSFERASE-RELATED"/>
    <property type="match status" value="1"/>
</dbReference>
<accession>A0ABV7G701</accession>
<evidence type="ECO:0000313" key="5">
    <source>
        <dbReference type="Proteomes" id="UP001595621"/>
    </source>
</evidence>
<keyword evidence="5" id="KW-1185">Reference proteome</keyword>
<dbReference type="Gene3D" id="1.20.1050.10">
    <property type="match status" value="1"/>
</dbReference>
<dbReference type="SUPFAM" id="SSF52833">
    <property type="entry name" value="Thioredoxin-like"/>
    <property type="match status" value="1"/>
</dbReference>
<comment type="similarity">
    <text evidence="1">Belongs to the GST superfamily.</text>
</comment>
<dbReference type="InterPro" id="IPR036282">
    <property type="entry name" value="Glutathione-S-Trfase_C_sf"/>
</dbReference>
<feature type="domain" description="GST C-terminal" evidence="3">
    <location>
        <begin position="86"/>
        <end position="207"/>
    </location>
</feature>
<proteinExistence type="inferred from homology"/>
<sequence>MITLYGIPCSRSLRISWILEELELDWNYQFIDFAKGDNRNPEFLAISPEGKVPALKDDELVMTESAAIAYHLAEKYGNGDLLPAPGSDESALHHQWMSFIVTELEQPLWTMGKHKFALPEAYRHREFLGVAVFEFDKAAAIAESWMPDSAFLLGEEISIADIMLAQTLLWANRFEQKIPPKLSAYMARMSKRASFTAALNKELAGAGKA</sequence>
<name>A0ABV7G701_9GAMM</name>
<evidence type="ECO:0000313" key="4">
    <source>
        <dbReference type="EMBL" id="MFC3137085.1"/>
    </source>
</evidence>
<dbReference type="InterPro" id="IPR010987">
    <property type="entry name" value="Glutathione-S-Trfase_C-like"/>
</dbReference>
<dbReference type="EMBL" id="JBHRTD010000001">
    <property type="protein sequence ID" value="MFC3137085.1"/>
    <property type="molecule type" value="Genomic_DNA"/>
</dbReference>
<dbReference type="Gene3D" id="3.40.30.10">
    <property type="entry name" value="Glutaredoxin"/>
    <property type="match status" value="1"/>
</dbReference>
<dbReference type="InterPro" id="IPR036249">
    <property type="entry name" value="Thioredoxin-like_sf"/>
</dbReference>